<dbReference type="Pfam" id="PF00271">
    <property type="entry name" value="Helicase_C"/>
    <property type="match status" value="1"/>
</dbReference>
<evidence type="ECO:0000256" key="3">
    <source>
        <dbReference type="ARBA" id="ARBA00022806"/>
    </source>
</evidence>
<keyword evidence="3 8" id="KW-0347">Helicase</keyword>
<dbReference type="PROSITE" id="PS51192">
    <property type="entry name" value="HELICASE_ATP_BIND_1"/>
    <property type="match status" value="1"/>
</dbReference>
<dbReference type="InterPro" id="IPR038718">
    <property type="entry name" value="SNF2-like_sf"/>
</dbReference>
<organism evidence="8 9">
    <name type="scientific">Parasphingorhabdus flavimaris</name>
    <dbReference type="NCBI Taxonomy" id="266812"/>
    <lineage>
        <taxon>Bacteria</taxon>
        <taxon>Pseudomonadati</taxon>
        <taxon>Pseudomonadota</taxon>
        <taxon>Alphaproteobacteria</taxon>
        <taxon>Sphingomonadales</taxon>
        <taxon>Sphingomonadaceae</taxon>
        <taxon>Parasphingorhabdus</taxon>
    </lineage>
</organism>
<feature type="domain" description="Helicase C-terminal" evidence="7">
    <location>
        <begin position="511"/>
        <end position="663"/>
    </location>
</feature>
<dbReference type="InterPro" id="IPR014001">
    <property type="entry name" value="Helicase_ATP-bd"/>
</dbReference>
<evidence type="ECO:0000313" key="9">
    <source>
        <dbReference type="Proteomes" id="UP000652427"/>
    </source>
</evidence>
<evidence type="ECO:0000259" key="6">
    <source>
        <dbReference type="PROSITE" id="PS51192"/>
    </source>
</evidence>
<dbReference type="RefSeq" id="WP_176280540.1">
    <property type="nucleotide sequence ID" value="NZ_JABWMH010000004.1"/>
</dbReference>
<comment type="caution">
    <text evidence="8">The sequence shown here is derived from an EMBL/GenBank/DDBJ whole genome shotgun (WGS) entry which is preliminary data.</text>
</comment>
<evidence type="ECO:0000256" key="4">
    <source>
        <dbReference type="ARBA" id="ARBA00022840"/>
    </source>
</evidence>
<evidence type="ECO:0000256" key="5">
    <source>
        <dbReference type="SAM" id="Coils"/>
    </source>
</evidence>
<dbReference type="PROSITE" id="PS51194">
    <property type="entry name" value="HELICASE_CTER"/>
    <property type="match status" value="1"/>
</dbReference>
<dbReference type="SMART" id="SM00490">
    <property type="entry name" value="HELICc"/>
    <property type="match status" value="1"/>
</dbReference>
<dbReference type="SMART" id="SM00487">
    <property type="entry name" value="DEXDc"/>
    <property type="match status" value="1"/>
</dbReference>
<dbReference type="EMBL" id="JABWMH010000004">
    <property type="protein sequence ID" value="NVD29117.1"/>
    <property type="molecule type" value="Genomic_DNA"/>
</dbReference>
<evidence type="ECO:0000256" key="2">
    <source>
        <dbReference type="ARBA" id="ARBA00022801"/>
    </source>
</evidence>
<dbReference type="Proteomes" id="UP000652427">
    <property type="component" value="Unassembled WGS sequence"/>
</dbReference>
<dbReference type="Pfam" id="PF00176">
    <property type="entry name" value="SNF2-rel_dom"/>
    <property type="match status" value="1"/>
</dbReference>
<feature type="domain" description="Helicase ATP-binding" evidence="6">
    <location>
        <begin position="111"/>
        <end position="295"/>
    </location>
</feature>
<protein>
    <submittedName>
        <fullName evidence="8">DEAD/DEAH box helicase family protein</fullName>
    </submittedName>
</protein>
<evidence type="ECO:0000313" key="8">
    <source>
        <dbReference type="EMBL" id="NVD29117.1"/>
    </source>
</evidence>
<dbReference type="InterPro" id="IPR001650">
    <property type="entry name" value="Helicase_C-like"/>
</dbReference>
<accession>A0ABX2N5X3</accession>
<keyword evidence="4" id="KW-0067">ATP-binding</keyword>
<proteinExistence type="predicted"/>
<dbReference type="InterPro" id="IPR049730">
    <property type="entry name" value="SNF2/RAD54-like_C"/>
</dbReference>
<dbReference type="PANTHER" id="PTHR45766:SF6">
    <property type="entry name" value="SWI_SNF-RELATED MATRIX-ASSOCIATED ACTIN-DEPENDENT REGULATOR OF CHROMATIN SUBFAMILY A-LIKE PROTEIN 1"/>
    <property type="match status" value="1"/>
</dbReference>
<evidence type="ECO:0000256" key="1">
    <source>
        <dbReference type="ARBA" id="ARBA00022741"/>
    </source>
</evidence>
<sequence>MHPNPGDRVRMRRDPAFVGIVMDRPFERDGRLMIKIDVLTGQKEVPLSLLEIVESEPDILNDLKMGKFSTPLELRRTINHLRLSGKLADMIYSMGATNTKFFAYQFKPLLKILNAPARGLLIADEVGLGKTIEAGLIWTELVARGDARRLLVVCPKPLVKKWQDELRRKFSVNAKACNAEELLGLIEDDALNRNGFAAVASMSALKPPAKWNDEEEPNQSARADLARFLSDERGDELFDLVIFDEAHHLRNTQTANHKIGQLLTESSDYSLLLSATPVNLRSNDLRVLLKLLDPDTFDNEWQFAWLQEENAPLVEAFEAARNPNVSIEKISKLVGALQPGQILKTGERLKRLRAELADGIEGTAKERMNLAARLEEMSLLGSIVNRTRRRDVVEFKVVRHPKTVSWEMSEKFEREFYDEITQAIERYAYDRDINEKFLLAGAQRLVASSLAAAYRHWGERTGNLSVDEEDEETLKPLPGPMVSTLGEYCSDHLFLAKLEQNDGKFDSLIKTLRDLLSSDSTEKIIIFSSFRSVISYLSRRLAAENIDVIELHGGIKEDRQETVGRFADAPGGTILLTSEVGGEGLDLQFCRIVINWDLPWNPMKLEQRIGRVDRIGQQSASVEIINLIAQDTIEEIVYKRLYERLDIIRNTLGDFEPILGDVVKQIELILSDGSLSLRERKEELDRATAAAEEVKRQTEQLELEAPSLIAHGENILNRINEAHAPHKMLASNDLRDYVISTLVEKFPGTRFDRVPDVSIEMFEVRLSHAAQAKFSRFLTDSATRYQTRFRGDNGSGVRVVFGSNSEPGRYRAIDSIVMKHPLTRFAAVIREELYSGVIPRPVTAFTLSSPTNCQLEPGFYAIAIERWSIDGLLPVDKLSFLGADCLLQRLVTSEEAEKLLMEAIATNPDLIEVDQNTLNHACEAIENLVLPMLERRREDFFEAEAARHFDQIQTQIALAQEHRERKRKEAESIIRDLEFSWGDVSQKDKRLRVAKMRRSQLDKFLARMDEKLEDLKVKEDNFIIDEPQVVGIAIIELEAAS</sequence>
<name>A0ABX2N5X3_9SPHN</name>
<dbReference type="InterPro" id="IPR027417">
    <property type="entry name" value="P-loop_NTPase"/>
</dbReference>
<reference evidence="8 9" key="1">
    <citation type="submission" date="2020-06" db="EMBL/GenBank/DDBJ databases">
        <authorList>
            <person name="Kim S.-J."/>
            <person name="Park S.-J."/>
        </authorList>
    </citation>
    <scope>NUCLEOTIDE SEQUENCE [LARGE SCALE GENOMIC DNA]</scope>
    <source>
        <strain evidence="8 9">SW-151</strain>
    </source>
</reference>
<evidence type="ECO:0000259" key="7">
    <source>
        <dbReference type="PROSITE" id="PS51194"/>
    </source>
</evidence>
<dbReference type="InterPro" id="IPR057342">
    <property type="entry name" value="DEXDc_RapA"/>
</dbReference>
<dbReference type="GO" id="GO:0004386">
    <property type="term" value="F:helicase activity"/>
    <property type="evidence" value="ECO:0007669"/>
    <property type="project" value="UniProtKB-KW"/>
</dbReference>
<gene>
    <name evidence="8" type="ORF">HUO14_14555</name>
</gene>
<keyword evidence="5" id="KW-0175">Coiled coil</keyword>
<dbReference type="SUPFAM" id="SSF52540">
    <property type="entry name" value="P-loop containing nucleoside triphosphate hydrolases"/>
    <property type="match status" value="2"/>
</dbReference>
<dbReference type="CDD" id="cd18793">
    <property type="entry name" value="SF2_C_SNF"/>
    <property type="match status" value="1"/>
</dbReference>
<feature type="coiled-coil region" evidence="5">
    <location>
        <begin position="677"/>
        <end position="704"/>
    </location>
</feature>
<dbReference type="CDD" id="cd18011">
    <property type="entry name" value="DEXDc_RapA"/>
    <property type="match status" value="1"/>
</dbReference>
<dbReference type="PANTHER" id="PTHR45766">
    <property type="entry name" value="DNA ANNEALING HELICASE AND ENDONUCLEASE ZRANB3 FAMILY MEMBER"/>
    <property type="match status" value="1"/>
</dbReference>
<keyword evidence="2" id="KW-0378">Hydrolase</keyword>
<keyword evidence="9" id="KW-1185">Reference proteome</keyword>
<dbReference type="Gene3D" id="3.40.50.300">
    <property type="entry name" value="P-loop containing nucleotide triphosphate hydrolases"/>
    <property type="match status" value="1"/>
</dbReference>
<dbReference type="InterPro" id="IPR000330">
    <property type="entry name" value="SNF2_N"/>
</dbReference>
<dbReference type="Gene3D" id="3.40.50.10810">
    <property type="entry name" value="Tandem AAA-ATPase domain"/>
    <property type="match status" value="1"/>
</dbReference>
<keyword evidence="1" id="KW-0547">Nucleotide-binding</keyword>